<gene>
    <name evidence="2" type="ORF">Anapl_01582</name>
</gene>
<organism evidence="2 3">
    <name type="scientific">Anas platyrhynchos</name>
    <name type="common">Mallard</name>
    <name type="synonym">Anas boschas</name>
    <dbReference type="NCBI Taxonomy" id="8839"/>
    <lineage>
        <taxon>Eukaryota</taxon>
        <taxon>Metazoa</taxon>
        <taxon>Chordata</taxon>
        <taxon>Craniata</taxon>
        <taxon>Vertebrata</taxon>
        <taxon>Euteleostomi</taxon>
        <taxon>Archelosauria</taxon>
        <taxon>Archosauria</taxon>
        <taxon>Dinosauria</taxon>
        <taxon>Saurischia</taxon>
        <taxon>Theropoda</taxon>
        <taxon>Coelurosauria</taxon>
        <taxon>Aves</taxon>
        <taxon>Neognathae</taxon>
        <taxon>Galloanserae</taxon>
        <taxon>Anseriformes</taxon>
        <taxon>Anatidae</taxon>
        <taxon>Anatinae</taxon>
        <taxon>Anas</taxon>
    </lineage>
</organism>
<evidence type="ECO:0000313" key="2">
    <source>
        <dbReference type="EMBL" id="EOB02704.1"/>
    </source>
</evidence>
<evidence type="ECO:0000256" key="1">
    <source>
        <dbReference type="SAM" id="MobiDB-lite"/>
    </source>
</evidence>
<dbReference type="Proteomes" id="UP000296049">
    <property type="component" value="Unassembled WGS sequence"/>
</dbReference>
<feature type="region of interest" description="Disordered" evidence="1">
    <location>
        <begin position="27"/>
        <end position="85"/>
    </location>
</feature>
<dbReference type="AlphaFoldDB" id="R0LAJ3"/>
<proteinExistence type="predicted"/>
<evidence type="ECO:0000313" key="3">
    <source>
        <dbReference type="Proteomes" id="UP000296049"/>
    </source>
</evidence>
<accession>R0LAJ3</accession>
<sequence>RKTQQKPQAPAVTYATYRGSARIRQLMKNQSETAENGEESTENGNALMVKENGEIQTTVSPKSGHLMKENGEDEDKDHKDDVIVDSSNVKIDLKKSSKTQCCLRSNRHEVTPNASASPTELSDEVDLKHTPALEATKVKRAYSLDSL</sequence>
<protein>
    <submittedName>
        <fullName evidence="2">Uncharacterized protein</fullName>
    </submittedName>
</protein>
<reference evidence="3" key="1">
    <citation type="journal article" date="2013" name="Nat. Genet.">
        <title>The duck genome and transcriptome provide insight into an avian influenza virus reservoir species.</title>
        <authorList>
            <person name="Huang Y."/>
            <person name="Li Y."/>
            <person name="Burt D.W."/>
            <person name="Chen H."/>
            <person name="Zhang Y."/>
            <person name="Qian W."/>
            <person name="Kim H."/>
            <person name="Gan S."/>
            <person name="Zhao Y."/>
            <person name="Li J."/>
            <person name="Yi K."/>
            <person name="Feng H."/>
            <person name="Zhu P."/>
            <person name="Li B."/>
            <person name="Liu Q."/>
            <person name="Fairley S."/>
            <person name="Magor K.E."/>
            <person name="Du Z."/>
            <person name="Hu X."/>
            <person name="Goodman L."/>
            <person name="Tafer H."/>
            <person name="Vignal A."/>
            <person name="Lee T."/>
            <person name="Kim K.W."/>
            <person name="Sheng Z."/>
            <person name="An Y."/>
            <person name="Searle S."/>
            <person name="Herrero J."/>
            <person name="Groenen M.A."/>
            <person name="Crooijmans R.P."/>
            <person name="Faraut T."/>
            <person name="Cai Q."/>
            <person name="Webster R.G."/>
            <person name="Aldridge J.R."/>
            <person name="Warren W.C."/>
            <person name="Bartschat S."/>
            <person name="Kehr S."/>
            <person name="Marz M."/>
            <person name="Stadler P.F."/>
            <person name="Smith J."/>
            <person name="Kraus R.H."/>
            <person name="Zhao Y."/>
            <person name="Ren L."/>
            <person name="Fei J."/>
            <person name="Morisson M."/>
            <person name="Kaiser P."/>
            <person name="Griffin D.K."/>
            <person name="Rao M."/>
            <person name="Pitel F."/>
            <person name="Wang J."/>
            <person name="Li N."/>
        </authorList>
    </citation>
    <scope>NUCLEOTIDE SEQUENCE [LARGE SCALE GENOMIC DNA]</scope>
</reference>
<name>R0LAJ3_ANAPL</name>
<feature type="non-terminal residue" evidence="2">
    <location>
        <position position="147"/>
    </location>
</feature>
<feature type="region of interest" description="Disordered" evidence="1">
    <location>
        <begin position="104"/>
        <end position="128"/>
    </location>
</feature>
<feature type="compositionally biased region" description="Basic and acidic residues" evidence="1">
    <location>
        <begin position="66"/>
        <end position="82"/>
    </location>
</feature>
<feature type="non-terminal residue" evidence="2">
    <location>
        <position position="1"/>
    </location>
</feature>
<dbReference type="EMBL" id="KB742931">
    <property type="protein sequence ID" value="EOB02704.1"/>
    <property type="molecule type" value="Genomic_DNA"/>
</dbReference>
<keyword evidence="3" id="KW-1185">Reference proteome</keyword>